<keyword evidence="6 10" id="KW-0949">S-adenosyl-L-methionine</keyword>
<feature type="domain" description="Protein arginine N-methyltransferase" evidence="12">
    <location>
        <begin position="202"/>
        <end position="365"/>
    </location>
</feature>
<evidence type="ECO:0000256" key="1">
    <source>
        <dbReference type="ARBA" id="ARBA00004123"/>
    </source>
</evidence>
<evidence type="ECO:0000256" key="7">
    <source>
        <dbReference type="ARBA" id="ARBA00023242"/>
    </source>
</evidence>
<keyword evidence="5 10" id="KW-0808">Transferase</keyword>
<dbReference type="InterPro" id="IPR055135">
    <property type="entry name" value="PRMT_dom"/>
</dbReference>
<keyword evidence="3" id="KW-0597">Phosphoprotein</keyword>
<keyword evidence="14" id="KW-1185">Reference proteome</keyword>
<evidence type="ECO:0000256" key="5">
    <source>
        <dbReference type="ARBA" id="ARBA00022679"/>
    </source>
</evidence>
<evidence type="ECO:0000256" key="3">
    <source>
        <dbReference type="ARBA" id="ARBA00022553"/>
    </source>
</evidence>
<dbReference type="GO" id="GO:0032259">
    <property type="term" value="P:methylation"/>
    <property type="evidence" value="ECO:0007669"/>
    <property type="project" value="UniProtKB-KW"/>
</dbReference>
<organism evidence="13 14">
    <name type="scientific">Rhizophlyctis rosea</name>
    <dbReference type="NCBI Taxonomy" id="64517"/>
    <lineage>
        <taxon>Eukaryota</taxon>
        <taxon>Fungi</taxon>
        <taxon>Fungi incertae sedis</taxon>
        <taxon>Chytridiomycota</taxon>
        <taxon>Chytridiomycota incertae sedis</taxon>
        <taxon>Chytridiomycetes</taxon>
        <taxon>Rhizophlyctidales</taxon>
        <taxon>Rhizophlyctidaceae</taxon>
        <taxon>Rhizophlyctis</taxon>
    </lineage>
</organism>
<dbReference type="InterPro" id="IPR025799">
    <property type="entry name" value="Arg_MeTrfase"/>
</dbReference>
<name>A0AAD5SEK1_9FUNG</name>
<dbReference type="AlphaFoldDB" id="A0AAD5SEK1"/>
<evidence type="ECO:0000259" key="12">
    <source>
        <dbReference type="Pfam" id="PF22528"/>
    </source>
</evidence>
<dbReference type="EMBL" id="JADGJD010000285">
    <property type="protein sequence ID" value="KAJ3052541.1"/>
    <property type="molecule type" value="Genomic_DNA"/>
</dbReference>
<dbReference type="InterPro" id="IPR029063">
    <property type="entry name" value="SAM-dependent_MTases_sf"/>
</dbReference>
<comment type="catalytic activity">
    <reaction evidence="8">
        <text>L-arginyl-[protein] + 2 S-adenosyl-L-methionine = N(omega),N(omega)-dimethyl-L-arginyl-[protein] + 2 S-adenosyl-L-homocysteine + 2 H(+)</text>
        <dbReference type="Rhea" id="RHEA:48096"/>
        <dbReference type="Rhea" id="RHEA-COMP:10532"/>
        <dbReference type="Rhea" id="RHEA-COMP:11991"/>
        <dbReference type="ChEBI" id="CHEBI:15378"/>
        <dbReference type="ChEBI" id="CHEBI:29965"/>
        <dbReference type="ChEBI" id="CHEBI:57856"/>
        <dbReference type="ChEBI" id="CHEBI:59789"/>
        <dbReference type="ChEBI" id="CHEBI:61897"/>
        <dbReference type="EC" id="2.1.1.319"/>
    </reaction>
    <physiologicalReaction direction="left-to-right" evidence="8">
        <dbReference type="Rhea" id="RHEA:48097"/>
    </physiologicalReaction>
</comment>
<evidence type="ECO:0000256" key="9">
    <source>
        <dbReference type="ARBA" id="ARBA00049303"/>
    </source>
</evidence>
<dbReference type="Gene3D" id="2.70.160.11">
    <property type="entry name" value="Hnrnp arginine n-methyltransferase1"/>
    <property type="match status" value="1"/>
</dbReference>
<evidence type="ECO:0000313" key="14">
    <source>
        <dbReference type="Proteomes" id="UP001212841"/>
    </source>
</evidence>
<dbReference type="Pfam" id="PF13649">
    <property type="entry name" value="Methyltransf_25"/>
    <property type="match status" value="1"/>
</dbReference>
<evidence type="ECO:0000256" key="6">
    <source>
        <dbReference type="ARBA" id="ARBA00022691"/>
    </source>
</evidence>
<dbReference type="PANTHER" id="PTHR11006">
    <property type="entry name" value="PROTEIN ARGININE N-METHYLTRANSFERASE"/>
    <property type="match status" value="1"/>
</dbReference>
<evidence type="ECO:0000256" key="10">
    <source>
        <dbReference type="PROSITE-ProRule" id="PRU01015"/>
    </source>
</evidence>
<dbReference type="InterPro" id="IPR041698">
    <property type="entry name" value="Methyltransf_25"/>
</dbReference>
<evidence type="ECO:0000256" key="8">
    <source>
        <dbReference type="ARBA" id="ARBA00047384"/>
    </source>
</evidence>
<dbReference type="CDD" id="cd02440">
    <property type="entry name" value="AdoMet_MTases"/>
    <property type="match status" value="1"/>
</dbReference>
<dbReference type="EC" id="2.1.1.319" evidence="2"/>
<dbReference type="PROSITE" id="PS51678">
    <property type="entry name" value="SAM_MT_PRMT"/>
    <property type="match status" value="1"/>
</dbReference>
<keyword evidence="4 10" id="KW-0489">Methyltransferase</keyword>
<dbReference type="Proteomes" id="UP001212841">
    <property type="component" value="Unassembled WGS sequence"/>
</dbReference>
<keyword evidence="7" id="KW-0539">Nucleus</keyword>
<evidence type="ECO:0000259" key="11">
    <source>
        <dbReference type="Pfam" id="PF13649"/>
    </source>
</evidence>
<evidence type="ECO:0000256" key="4">
    <source>
        <dbReference type="ARBA" id="ARBA00022603"/>
    </source>
</evidence>
<protein>
    <recommendedName>
        <fullName evidence="2">type I protein arginine methyltransferase</fullName>
        <ecNumber evidence="2">2.1.1.319</ecNumber>
    </recommendedName>
</protein>
<gene>
    <name evidence="13" type="ORF">HK097_006072</name>
</gene>
<accession>A0AAD5SEK1</accession>
<dbReference type="SUPFAM" id="SSF53335">
    <property type="entry name" value="S-adenosyl-L-methionine-dependent methyltransferases"/>
    <property type="match status" value="1"/>
</dbReference>
<comment type="subcellular location">
    <subcellularLocation>
        <location evidence="1">Nucleus</location>
    </subcellularLocation>
</comment>
<dbReference type="GO" id="GO:0005634">
    <property type="term" value="C:nucleus"/>
    <property type="evidence" value="ECO:0007669"/>
    <property type="project" value="UniProtKB-SubCell"/>
</dbReference>
<sequence>MRLEEMTRAFEQYKELVKKTFLDDRVGRDPWAKKPEEAKINGVHGVGEEKDPEWEMDYYFGSYAETEIHESMLKDAVRTESYRDFIYNNKSYFKGKVVLDVGCGTGILSMFAARAGAAKVYAVDNSTIINKARKIVAENGFENVITFVQGKVEEISLPVDTVDIIISEWMGYFLLYEGMLDSVLHARDRWLAPDGIMAPSRTDILIAAMDDEEWVNDKYHFWNDVYGFKMQTMKKGFLTDGQVDFADPKCIISDYATVKRIDIDATTTAQLDFDSPFRLTINREGRINALCGWFDTFFDGEDEDGNGLEKVFFSTGPAVKGTHWKQTMFAFEPAVDVVVGSTVEGTFKCTKSQENHRELVILADFVIKAPGGGEGVRVTRSFQVR</sequence>
<dbReference type="GO" id="GO:0042054">
    <property type="term" value="F:histone methyltransferase activity"/>
    <property type="evidence" value="ECO:0007669"/>
    <property type="project" value="TreeGrafter"/>
</dbReference>
<reference evidence="13" key="1">
    <citation type="submission" date="2020-05" db="EMBL/GenBank/DDBJ databases">
        <title>Phylogenomic resolution of chytrid fungi.</title>
        <authorList>
            <person name="Stajich J.E."/>
            <person name="Amses K."/>
            <person name="Simmons R."/>
            <person name="Seto K."/>
            <person name="Myers J."/>
            <person name="Bonds A."/>
            <person name="Quandt C.A."/>
            <person name="Barry K."/>
            <person name="Liu P."/>
            <person name="Grigoriev I."/>
            <person name="Longcore J.E."/>
            <person name="James T.Y."/>
        </authorList>
    </citation>
    <scope>NUCLEOTIDE SEQUENCE</scope>
    <source>
        <strain evidence="13">JEL0318</strain>
    </source>
</reference>
<proteinExistence type="predicted"/>
<comment type="catalytic activity">
    <reaction evidence="9">
        <text>L-arginyl-[protein] + S-adenosyl-L-methionine = N(omega)-methyl-L-arginyl-[protein] + S-adenosyl-L-homocysteine + H(+)</text>
        <dbReference type="Rhea" id="RHEA:48100"/>
        <dbReference type="Rhea" id="RHEA-COMP:10532"/>
        <dbReference type="Rhea" id="RHEA-COMP:11990"/>
        <dbReference type="ChEBI" id="CHEBI:15378"/>
        <dbReference type="ChEBI" id="CHEBI:29965"/>
        <dbReference type="ChEBI" id="CHEBI:57856"/>
        <dbReference type="ChEBI" id="CHEBI:59789"/>
        <dbReference type="ChEBI" id="CHEBI:65280"/>
    </reaction>
    <physiologicalReaction direction="left-to-right" evidence="9">
        <dbReference type="Rhea" id="RHEA:48101"/>
    </physiologicalReaction>
</comment>
<feature type="domain" description="Methyltransferase" evidence="11">
    <location>
        <begin position="98"/>
        <end position="195"/>
    </location>
</feature>
<evidence type="ECO:0000313" key="13">
    <source>
        <dbReference type="EMBL" id="KAJ3052541.1"/>
    </source>
</evidence>
<evidence type="ECO:0000256" key="2">
    <source>
        <dbReference type="ARBA" id="ARBA00011925"/>
    </source>
</evidence>
<dbReference type="Pfam" id="PF22528">
    <property type="entry name" value="PRMT_C"/>
    <property type="match status" value="1"/>
</dbReference>
<comment type="caution">
    <text evidence="13">The sequence shown here is derived from an EMBL/GenBank/DDBJ whole genome shotgun (WGS) entry which is preliminary data.</text>
</comment>
<dbReference type="PANTHER" id="PTHR11006:SF53">
    <property type="entry name" value="PROTEIN ARGININE N-METHYLTRANSFERASE 3"/>
    <property type="match status" value="1"/>
</dbReference>
<dbReference type="FunFam" id="3.40.50.150:FF:000034">
    <property type="entry name" value="Protein arginine N-methyltransferase 3"/>
    <property type="match status" value="1"/>
</dbReference>
<dbReference type="Gene3D" id="3.40.50.150">
    <property type="entry name" value="Vaccinia Virus protein VP39"/>
    <property type="match status" value="1"/>
</dbReference>
<dbReference type="GO" id="GO:0035242">
    <property type="term" value="F:protein-arginine omega-N asymmetric methyltransferase activity"/>
    <property type="evidence" value="ECO:0007669"/>
    <property type="project" value="UniProtKB-EC"/>
</dbReference>